<evidence type="ECO:0008006" key="2">
    <source>
        <dbReference type="Google" id="ProtNLM"/>
    </source>
</evidence>
<sequence length="123" mass="13371">MSIPVDPGQLETELKRYGYSAFLLTVSDDQTSHVAHMTFRVDQGTLRCPVSRTAARNVDQRPKVVILWPPHEADGYSMIVDAECRVEGDELCVTPTSGVLHRPATPTTQGELDCGSDCAPLGS</sequence>
<dbReference type="EMBL" id="UINC01001765">
    <property type="protein sequence ID" value="SUZ88325.1"/>
    <property type="molecule type" value="Genomic_DNA"/>
</dbReference>
<name>A0A381R9B1_9ZZZZ</name>
<organism evidence="1">
    <name type="scientific">marine metagenome</name>
    <dbReference type="NCBI Taxonomy" id="408172"/>
    <lineage>
        <taxon>unclassified sequences</taxon>
        <taxon>metagenomes</taxon>
        <taxon>ecological metagenomes</taxon>
    </lineage>
</organism>
<proteinExistence type="predicted"/>
<gene>
    <name evidence="1" type="ORF">METZ01_LOCUS41179</name>
</gene>
<accession>A0A381R9B1</accession>
<reference evidence="1" key="1">
    <citation type="submission" date="2018-05" db="EMBL/GenBank/DDBJ databases">
        <authorList>
            <person name="Lanie J.A."/>
            <person name="Ng W.-L."/>
            <person name="Kazmierczak K.M."/>
            <person name="Andrzejewski T.M."/>
            <person name="Davidsen T.M."/>
            <person name="Wayne K.J."/>
            <person name="Tettelin H."/>
            <person name="Glass J.I."/>
            <person name="Rusch D."/>
            <person name="Podicherti R."/>
            <person name="Tsui H.-C.T."/>
            <person name="Winkler M.E."/>
        </authorList>
    </citation>
    <scope>NUCLEOTIDE SEQUENCE</scope>
</reference>
<dbReference type="AlphaFoldDB" id="A0A381R9B1"/>
<protein>
    <recommendedName>
        <fullName evidence="2">Pyridoxamine 5'-phosphate oxidase putative domain-containing protein</fullName>
    </recommendedName>
</protein>
<evidence type="ECO:0000313" key="1">
    <source>
        <dbReference type="EMBL" id="SUZ88325.1"/>
    </source>
</evidence>
<dbReference type="SUPFAM" id="SSF50475">
    <property type="entry name" value="FMN-binding split barrel"/>
    <property type="match status" value="1"/>
</dbReference>